<protein>
    <submittedName>
        <fullName evidence="1">Uncharacterized protein</fullName>
    </submittedName>
</protein>
<evidence type="ECO:0000313" key="1">
    <source>
        <dbReference type="EMBL" id="KIK97384.1"/>
    </source>
</evidence>
<dbReference type="InParanoid" id="A0A0D0E728"/>
<reference evidence="2" key="2">
    <citation type="submission" date="2015-01" db="EMBL/GenBank/DDBJ databases">
        <title>Evolutionary Origins and Diversification of the Mycorrhizal Mutualists.</title>
        <authorList>
            <consortium name="DOE Joint Genome Institute"/>
            <consortium name="Mycorrhizal Genomics Consortium"/>
            <person name="Kohler A."/>
            <person name="Kuo A."/>
            <person name="Nagy L.G."/>
            <person name="Floudas D."/>
            <person name="Copeland A."/>
            <person name="Barry K.W."/>
            <person name="Cichocki N."/>
            <person name="Veneault-Fourrey C."/>
            <person name="LaButti K."/>
            <person name="Lindquist E.A."/>
            <person name="Lipzen A."/>
            <person name="Lundell T."/>
            <person name="Morin E."/>
            <person name="Murat C."/>
            <person name="Riley R."/>
            <person name="Ohm R."/>
            <person name="Sun H."/>
            <person name="Tunlid A."/>
            <person name="Henrissat B."/>
            <person name="Grigoriev I.V."/>
            <person name="Hibbett D.S."/>
            <person name="Martin F."/>
        </authorList>
    </citation>
    <scope>NUCLEOTIDE SEQUENCE [LARGE SCALE GENOMIC DNA]</scope>
    <source>
        <strain evidence="2">Ve08.2h10</strain>
    </source>
</reference>
<evidence type="ECO:0000313" key="2">
    <source>
        <dbReference type="Proteomes" id="UP000054538"/>
    </source>
</evidence>
<reference evidence="1 2" key="1">
    <citation type="submission" date="2014-04" db="EMBL/GenBank/DDBJ databases">
        <authorList>
            <consortium name="DOE Joint Genome Institute"/>
            <person name="Kuo A."/>
            <person name="Kohler A."/>
            <person name="Jargeat P."/>
            <person name="Nagy L.G."/>
            <person name="Floudas D."/>
            <person name="Copeland A."/>
            <person name="Barry K.W."/>
            <person name="Cichocki N."/>
            <person name="Veneault-Fourrey C."/>
            <person name="LaButti K."/>
            <person name="Lindquist E.A."/>
            <person name="Lipzen A."/>
            <person name="Lundell T."/>
            <person name="Morin E."/>
            <person name="Murat C."/>
            <person name="Sun H."/>
            <person name="Tunlid A."/>
            <person name="Henrissat B."/>
            <person name="Grigoriev I.V."/>
            <person name="Hibbett D.S."/>
            <person name="Martin F."/>
            <person name="Nordberg H.P."/>
            <person name="Cantor M.N."/>
            <person name="Hua S.X."/>
        </authorList>
    </citation>
    <scope>NUCLEOTIDE SEQUENCE [LARGE SCALE GENOMIC DNA]</scope>
    <source>
        <strain evidence="1 2">Ve08.2h10</strain>
    </source>
</reference>
<dbReference type="Proteomes" id="UP000054538">
    <property type="component" value="Unassembled WGS sequence"/>
</dbReference>
<sequence length="134" mass="15106">MLNGAYIKGEAPQNFMTSTTWEAPCSRKWLDYIIYSLQLDHEATNLQHCARTAHVAGFHHTSPQISDFVAMEGQALGPRDGTNGTRLAPRNVRRPVGSLYQSPPLHSRIIYLPRLHPPSNVSLDSLRNDQQTNW</sequence>
<organism evidence="1 2">
    <name type="scientific">Paxillus rubicundulus Ve08.2h10</name>
    <dbReference type="NCBI Taxonomy" id="930991"/>
    <lineage>
        <taxon>Eukaryota</taxon>
        <taxon>Fungi</taxon>
        <taxon>Dikarya</taxon>
        <taxon>Basidiomycota</taxon>
        <taxon>Agaricomycotina</taxon>
        <taxon>Agaricomycetes</taxon>
        <taxon>Agaricomycetidae</taxon>
        <taxon>Boletales</taxon>
        <taxon>Paxilineae</taxon>
        <taxon>Paxillaceae</taxon>
        <taxon>Paxillus</taxon>
    </lineage>
</organism>
<keyword evidence="2" id="KW-1185">Reference proteome</keyword>
<proteinExistence type="predicted"/>
<name>A0A0D0E728_9AGAM</name>
<gene>
    <name evidence="1" type="ORF">PAXRUDRAFT_228414</name>
</gene>
<accession>A0A0D0E728</accession>
<dbReference type="HOGENOM" id="CLU_1896875_0_0_1"/>
<dbReference type="AlphaFoldDB" id="A0A0D0E728"/>
<dbReference type="EMBL" id="KN824938">
    <property type="protein sequence ID" value="KIK97384.1"/>
    <property type="molecule type" value="Genomic_DNA"/>
</dbReference>